<accession>A0A0F8WNY9</accession>
<dbReference type="Gene3D" id="3.50.50.60">
    <property type="entry name" value="FAD/NAD(P)-binding domain"/>
    <property type="match status" value="1"/>
</dbReference>
<dbReference type="GO" id="GO:0071949">
    <property type="term" value="F:FAD binding"/>
    <property type="evidence" value="ECO:0007669"/>
    <property type="project" value="InterPro"/>
</dbReference>
<keyword evidence="4" id="KW-0560">Oxidoreductase</keyword>
<evidence type="ECO:0000313" key="7">
    <source>
        <dbReference type="EMBL" id="KKK13007.1"/>
    </source>
</evidence>
<feature type="transmembrane region" description="Helical" evidence="5">
    <location>
        <begin position="476"/>
        <end position="493"/>
    </location>
</feature>
<evidence type="ECO:0000313" key="8">
    <source>
        <dbReference type="Proteomes" id="UP000034291"/>
    </source>
</evidence>
<dbReference type="STRING" id="308745.A0A0F8WNY9"/>
<keyword evidence="5" id="KW-1133">Transmembrane helix</keyword>
<name>A0A0F8WNY9_9EURO</name>
<sequence length="494" mass="54841">EGKIPALINQARMISNFRVIVVGGGVAGLTASHALQQAGIDHVVLERSSEVAPPVGASIAIYPHGARILSQMGCLDAARAACHPCDRFITRGPDGKVWSNSRFFRNVRDNHGHDILLLERRQFLQILYDGLPDKSFLRLGCRVRDVTEDSDGVEVVLDDGTVERGDLVLGCDGVHSLVRQRMWELANQQNKKLQDEEQTSMVTRWKCLVGMGPPVAPEALGEHDMTVVHDNGCSFLFLTQPDKLFFFVFVRLERHHHELDGSGQPRRKRRYTDADAEAVADSFAGHPICERLVFGDIWRKRTRGSLISLEEGVLQHWSHGRIVLAGDSVHKVTPNIALGGNSAMESIVVLCNHLAQTVAAHQGARLSRATLGKVFRQYQRDRVQRVRGIMELSSLITRVQAWDGIVPKFVACWVLPFQADHKLTDQLGELIRKAPKLDYVQVGRGFAQGRLPWEGEKNGHALDKGKTMMSWASKSAVYLAGCLIALVLAYRLVA</sequence>
<dbReference type="InterPro" id="IPR002938">
    <property type="entry name" value="FAD-bd"/>
</dbReference>
<dbReference type="EMBL" id="JZBS01003915">
    <property type="protein sequence ID" value="KKK13007.1"/>
    <property type="molecule type" value="Genomic_DNA"/>
</dbReference>
<feature type="domain" description="FAD-binding" evidence="6">
    <location>
        <begin position="18"/>
        <end position="182"/>
    </location>
</feature>
<dbReference type="OrthoDB" id="2431938at2759"/>
<dbReference type="SUPFAM" id="SSF51905">
    <property type="entry name" value="FAD/NAD(P)-binding domain"/>
    <property type="match status" value="1"/>
</dbReference>
<keyword evidence="3" id="KW-0274">FAD</keyword>
<protein>
    <submittedName>
        <fullName evidence="7">FAD binding domain protein</fullName>
    </submittedName>
</protein>
<gene>
    <name evidence="7" type="ORF">ARAM_001883</name>
</gene>
<feature type="domain" description="FAD-binding" evidence="6">
    <location>
        <begin position="305"/>
        <end position="361"/>
    </location>
</feature>
<dbReference type="Proteomes" id="UP000034291">
    <property type="component" value="Unassembled WGS sequence"/>
</dbReference>
<dbReference type="PRINTS" id="PR00420">
    <property type="entry name" value="RNGMNOXGNASE"/>
</dbReference>
<evidence type="ECO:0000256" key="5">
    <source>
        <dbReference type="SAM" id="Phobius"/>
    </source>
</evidence>
<evidence type="ECO:0000256" key="1">
    <source>
        <dbReference type="ARBA" id="ARBA00007992"/>
    </source>
</evidence>
<evidence type="ECO:0000256" key="4">
    <source>
        <dbReference type="ARBA" id="ARBA00023002"/>
    </source>
</evidence>
<reference evidence="7 8" key="1">
    <citation type="submission" date="2015-02" db="EMBL/GenBank/DDBJ databases">
        <title>Draft Genome Sequences of Two Closely-Related Aflatoxigenic Aspergillus Species Obtained from the Cote d'Ivoire.</title>
        <authorList>
            <person name="Moore G.G."/>
            <person name="Beltz S.B."/>
            <person name="Mack B.M."/>
        </authorList>
    </citation>
    <scope>NUCLEOTIDE SEQUENCE [LARGE SCALE GENOMIC DNA]</scope>
    <source>
        <strain evidence="7 8">SRRC1468</strain>
    </source>
</reference>
<dbReference type="Pfam" id="PF01494">
    <property type="entry name" value="FAD_binding_3"/>
    <property type="match status" value="2"/>
</dbReference>
<dbReference type="GO" id="GO:0004497">
    <property type="term" value="F:monooxygenase activity"/>
    <property type="evidence" value="ECO:0007669"/>
    <property type="project" value="InterPro"/>
</dbReference>
<keyword evidence="5" id="KW-0472">Membrane</keyword>
<keyword evidence="5" id="KW-0812">Transmembrane</keyword>
<dbReference type="AlphaFoldDB" id="A0A0F8WNY9"/>
<evidence type="ECO:0000256" key="3">
    <source>
        <dbReference type="ARBA" id="ARBA00022827"/>
    </source>
</evidence>
<comment type="similarity">
    <text evidence="1">Belongs to the paxM FAD-dependent monooxygenase family.</text>
</comment>
<comment type="caution">
    <text evidence="7">The sequence shown here is derived from an EMBL/GenBank/DDBJ whole genome shotgun (WGS) entry which is preliminary data.</text>
</comment>
<keyword evidence="2" id="KW-0285">Flavoprotein</keyword>
<organism evidence="7 8">
    <name type="scientific">Aspergillus rambellii</name>
    <dbReference type="NCBI Taxonomy" id="308745"/>
    <lineage>
        <taxon>Eukaryota</taxon>
        <taxon>Fungi</taxon>
        <taxon>Dikarya</taxon>
        <taxon>Ascomycota</taxon>
        <taxon>Pezizomycotina</taxon>
        <taxon>Eurotiomycetes</taxon>
        <taxon>Eurotiomycetidae</taxon>
        <taxon>Eurotiales</taxon>
        <taxon>Aspergillaceae</taxon>
        <taxon>Aspergillus</taxon>
        <taxon>Aspergillus subgen. Nidulantes</taxon>
    </lineage>
</organism>
<dbReference type="PANTHER" id="PTHR47356:SF2">
    <property type="entry name" value="FAD-BINDING DOMAIN-CONTAINING PROTEIN-RELATED"/>
    <property type="match status" value="1"/>
</dbReference>
<evidence type="ECO:0000259" key="6">
    <source>
        <dbReference type="Pfam" id="PF01494"/>
    </source>
</evidence>
<dbReference type="InterPro" id="IPR050562">
    <property type="entry name" value="FAD_mOase_fung"/>
</dbReference>
<dbReference type="InterPro" id="IPR036188">
    <property type="entry name" value="FAD/NAD-bd_sf"/>
</dbReference>
<evidence type="ECO:0000256" key="2">
    <source>
        <dbReference type="ARBA" id="ARBA00022630"/>
    </source>
</evidence>
<dbReference type="PANTHER" id="PTHR47356">
    <property type="entry name" value="FAD-DEPENDENT MONOOXYGENASE ASQG-RELATED"/>
    <property type="match status" value="1"/>
</dbReference>
<feature type="non-terminal residue" evidence="7">
    <location>
        <position position="1"/>
    </location>
</feature>
<proteinExistence type="inferred from homology"/>
<keyword evidence="8" id="KW-1185">Reference proteome</keyword>